<sequence length="556" mass="60771">MTDLYAEDEPGLTIDAPESGDDDNPPPHPEIKITKPPESVNKTSNESPKSMKKQTIQRSPEGQNGSLIHKAQLSPNSTPLRKTDLFMAVDDDGLEEGEIPNEPMVKNFLESVSQPAAKKRKLQPTMIDASTCVTEGDDPDELGNMKNNQYYKLNVLILSRSSTSAGHTYMFTTNIRGQVYHGVLTDGSPPIIHNNQIQKRAMAAEKEKGAEESDSTEKRDATPKPRGQKRSKGDDDKSPLKARNRHKSPHLHEVCVDQYVRCPHKQCGHRFLGMNDLNSHLMMNHVDGGVILTDTIATQTDLEQKCKVCEQREQKQREENSINELFGGIKTEKPIKKEVEEPAPKLEKEELTKEVTMLSPTLEAAMRDSRLPTMPSITPRTEMQVEPGTAASQPLAMMPQAIAMGAAGYPWTAGPFMPNFANPSLAAAAAANKPPIPMPTFPGISSVGVNGLSPIPSNSKSADLNRHKIHELKSEAGTSATSISSTPTNSILGRSITSGTSGMDMLLRPTVPRPLNTASPQLNLLQQQLMLRQLIPGDLNQFSYLNGPPGLFPPPK</sequence>
<dbReference type="Proteomes" id="UP000887576">
    <property type="component" value="Unplaced"/>
</dbReference>
<accession>A0AC34R9E7</accession>
<organism evidence="1 2">
    <name type="scientific">Panagrolaimus sp. JU765</name>
    <dbReference type="NCBI Taxonomy" id="591449"/>
    <lineage>
        <taxon>Eukaryota</taxon>
        <taxon>Metazoa</taxon>
        <taxon>Ecdysozoa</taxon>
        <taxon>Nematoda</taxon>
        <taxon>Chromadorea</taxon>
        <taxon>Rhabditida</taxon>
        <taxon>Tylenchina</taxon>
        <taxon>Panagrolaimomorpha</taxon>
        <taxon>Panagrolaimoidea</taxon>
        <taxon>Panagrolaimidae</taxon>
        <taxon>Panagrolaimus</taxon>
    </lineage>
</organism>
<reference evidence="2" key="1">
    <citation type="submission" date="2022-11" db="UniProtKB">
        <authorList>
            <consortium name="WormBaseParasite"/>
        </authorList>
    </citation>
    <scope>IDENTIFICATION</scope>
</reference>
<protein>
    <submittedName>
        <fullName evidence="2">C2H2-type domain-containing protein</fullName>
    </submittedName>
</protein>
<evidence type="ECO:0000313" key="2">
    <source>
        <dbReference type="WBParaSite" id="JU765_v2.g463.t1"/>
    </source>
</evidence>
<proteinExistence type="predicted"/>
<evidence type="ECO:0000313" key="1">
    <source>
        <dbReference type="Proteomes" id="UP000887576"/>
    </source>
</evidence>
<name>A0AC34R9E7_9BILA</name>
<dbReference type="WBParaSite" id="JU765_v2.g463.t1">
    <property type="protein sequence ID" value="JU765_v2.g463.t1"/>
    <property type="gene ID" value="JU765_v2.g463"/>
</dbReference>